<dbReference type="RefSeq" id="WP_359273523.1">
    <property type="nucleotide sequence ID" value="NZ_JBEZNA010000038.1"/>
</dbReference>
<evidence type="ECO:0000313" key="1">
    <source>
        <dbReference type="EMBL" id="MEU9579001.1"/>
    </source>
</evidence>
<gene>
    <name evidence="1" type="ORF">AB0D95_17335</name>
</gene>
<proteinExistence type="predicted"/>
<dbReference type="Proteomes" id="UP001551584">
    <property type="component" value="Unassembled WGS sequence"/>
</dbReference>
<comment type="caution">
    <text evidence="1">The sequence shown here is derived from an EMBL/GenBank/DDBJ whole genome shotgun (WGS) entry which is preliminary data.</text>
</comment>
<dbReference type="EMBL" id="JBEZNA010000038">
    <property type="protein sequence ID" value="MEU9579001.1"/>
    <property type="molecule type" value="Genomic_DNA"/>
</dbReference>
<reference evidence="1 2" key="1">
    <citation type="submission" date="2024-06" db="EMBL/GenBank/DDBJ databases">
        <title>The Natural Products Discovery Center: Release of the First 8490 Sequenced Strains for Exploring Actinobacteria Biosynthetic Diversity.</title>
        <authorList>
            <person name="Kalkreuter E."/>
            <person name="Kautsar S.A."/>
            <person name="Yang D."/>
            <person name="Bader C.D."/>
            <person name="Teijaro C.N."/>
            <person name="Fluegel L."/>
            <person name="Davis C.M."/>
            <person name="Simpson J.R."/>
            <person name="Lauterbach L."/>
            <person name="Steele A.D."/>
            <person name="Gui C."/>
            <person name="Meng S."/>
            <person name="Li G."/>
            <person name="Viehrig K."/>
            <person name="Ye F."/>
            <person name="Su P."/>
            <person name="Kiefer A.F."/>
            <person name="Nichols A."/>
            <person name="Cepeda A.J."/>
            <person name="Yan W."/>
            <person name="Fan B."/>
            <person name="Jiang Y."/>
            <person name="Adhikari A."/>
            <person name="Zheng C.-J."/>
            <person name="Schuster L."/>
            <person name="Cowan T.M."/>
            <person name="Smanski M.J."/>
            <person name="Chevrette M.G."/>
            <person name="De Carvalho L.P.S."/>
            <person name="Shen B."/>
        </authorList>
    </citation>
    <scope>NUCLEOTIDE SEQUENCE [LARGE SCALE GENOMIC DNA]</scope>
    <source>
        <strain evidence="1 2">NPDC048117</strain>
    </source>
</reference>
<accession>A0ABV3ES74</accession>
<organism evidence="1 2">
    <name type="scientific">Streptomyces chilikensis</name>
    <dbReference type="NCBI Taxonomy" id="1194079"/>
    <lineage>
        <taxon>Bacteria</taxon>
        <taxon>Bacillati</taxon>
        <taxon>Actinomycetota</taxon>
        <taxon>Actinomycetes</taxon>
        <taxon>Kitasatosporales</taxon>
        <taxon>Streptomycetaceae</taxon>
        <taxon>Streptomyces</taxon>
    </lineage>
</organism>
<name>A0ABV3ES74_9ACTN</name>
<keyword evidence="2" id="KW-1185">Reference proteome</keyword>
<evidence type="ECO:0000313" key="2">
    <source>
        <dbReference type="Proteomes" id="UP001551584"/>
    </source>
</evidence>
<sequence>MTRRPPLLFLDVDGPLLPFGSGVARPAPETAGTGNPLMSRLRPELGPRLLALGCELVRATTWLDEANEVLSPRPGLPELPVVRWPEDSGAEGPRGLHRKTAPLVAWAGGRPFLRVDDEIGPVDRPWVEAGHPGPALLHRVDPRRGLTGPDFTALAGFTTALRRG</sequence>
<protein>
    <recommendedName>
        <fullName evidence="3">Secreted protein</fullName>
    </recommendedName>
</protein>
<evidence type="ECO:0008006" key="3">
    <source>
        <dbReference type="Google" id="ProtNLM"/>
    </source>
</evidence>